<comment type="subcellular location">
    <subcellularLocation>
        <location evidence="13">Cytoplasm</location>
    </subcellularLocation>
</comment>
<dbReference type="FunFam" id="3.40.50.1260:FF:000006">
    <property type="entry name" value="Phosphoglycerate kinase"/>
    <property type="match status" value="1"/>
</dbReference>
<keyword evidence="18" id="KW-1185">Reference proteome</keyword>
<dbReference type="Pfam" id="PF00162">
    <property type="entry name" value="PGK"/>
    <property type="match status" value="1"/>
</dbReference>
<accession>A0A518C5U0</accession>
<dbReference type="PRINTS" id="PR00477">
    <property type="entry name" value="PHGLYCKINASE"/>
</dbReference>
<gene>
    <name evidence="13 17" type="primary">pgk</name>
    <name evidence="17" type="synonym">tpi</name>
    <name evidence="17" type="ORF">Pan97_15840</name>
</gene>
<feature type="binding site" evidence="13">
    <location>
        <position position="149"/>
    </location>
    <ligand>
        <name>substrate</name>
    </ligand>
</feature>
<keyword evidence="9 13" id="KW-0547">Nucleotide-binding</keyword>
<evidence type="ECO:0000256" key="6">
    <source>
        <dbReference type="ARBA" id="ARBA00016471"/>
    </source>
</evidence>
<sequence>MKFLDQIDLKGKKLLIRVDYNVPLKDSVIQDDNRIRASVPTLHYAIAHEAAVIICSHLGRPKGTRVAELSLAPAAKSLSEILQTQVRMASDCIGPEVAAQAAAIQPGQLLMLENLRFHAEEEQNDPAFSQHLAELADVYVNDAFAVAHRTHASVVGVTSYANVCCAGFLVKKERQYLGDALENPERPYVAISGGAKVSTKLGVLNHLLDKADALIIGGAMANTFLFAQGFAVGKSRVEKDLAEDARSILEKADSKGVALHLPVDFVLGESPDCQTAAGTCNTGNIPDDLMVLDVGPKSLTRFEQVLKPARTVMWNGPLGVFENRAFANGSQSIAKSVASLSDAVTIVGGGETGALIHMLDLAADFSFVSTGGGSFLRFLEGNKLPAFDALDNWDNRSSG</sequence>
<dbReference type="GO" id="GO:0043531">
    <property type="term" value="F:ADP binding"/>
    <property type="evidence" value="ECO:0007669"/>
    <property type="project" value="TreeGrafter"/>
</dbReference>
<dbReference type="GO" id="GO:0005829">
    <property type="term" value="C:cytosol"/>
    <property type="evidence" value="ECO:0007669"/>
    <property type="project" value="TreeGrafter"/>
</dbReference>
<feature type="binding site" evidence="14">
    <location>
        <position position="149"/>
    </location>
    <ligand>
        <name>(2R)-3-phosphoglycerate</name>
        <dbReference type="ChEBI" id="CHEBI:58272"/>
    </ligand>
</feature>
<dbReference type="HAMAP" id="MF_00145">
    <property type="entry name" value="Phosphoglyc_kinase"/>
    <property type="match status" value="1"/>
</dbReference>
<evidence type="ECO:0000256" key="11">
    <source>
        <dbReference type="ARBA" id="ARBA00022840"/>
    </source>
</evidence>
<feature type="binding site" evidence="13">
    <location>
        <begin position="349"/>
        <end position="352"/>
    </location>
    <ligand>
        <name>ATP</name>
        <dbReference type="ChEBI" id="CHEBI:30616"/>
    </ligand>
</feature>
<evidence type="ECO:0000256" key="7">
    <source>
        <dbReference type="ARBA" id="ARBA00022490"/>
    </source>
</evidence>
<keyword evidence="7 13" id="KW-0963">Cytoplasm</keyword>
<evidence type="ECO:0000256" key="5">
    <source>
        <dbReference type="ARBA" id="ARBA00013061"/>
    </source>
</evidence>
<evidence type="ECO:0000256" key="14">
    <source>
        <dbReference type="PIRSR" id="PIRSR000724-1"/>
    </source>
</evidence>
<feature type="binding site" evidence="13">
    <location>
        <position position="34"/>
    </location>
    <ligand>
        <name>substrate</name>
    </ligand>
</feature>
<dbReference type="InterPro" id="IPR001576">
    <property type="entry name" value="Phosphoglycerate_kinase"/>
</dbReference>
<dbReference type="InterPro" id="IPR036043">
    <property type="entry name" value="Phosphoglycerate_kinase_sf"/>
</dbReference>
<comment type="similarity">
    <text evidence="3 13 16">Belongs to the phosphoglycerate kinase family.</text>
</comment>
<evidence type="ECO:0000313" key="17">
    <source>
        <dbReference type="EMBL" id="QDU74574.1"/>
    </source>
</evidence>
<dbReference type="InterPro" id="IPR015824">
    <property type="entry name" value="Phosphoglycerate_kinase_N"/>
</dbReference>
<dbReference type="Gene3D" id="3.40.50.1260">
    <property type="entry name" value="Phosphoglycerate kinase, N-terminal domain"/>
    <property type="match status" value="2"/>
</dbReference>
<keyword evidence="8 13" id="KW-0808">Transferase</keyword>
<dbReference type="GO" id="GO:0005524">
    <property type="term" value="F:ATP binding"/>
    <property type="evidence" value="ECO:0007669"/>
    <property type="project" value="UniProtKB-KW"/>
</dbReference>
<evidence type="ECO:0000256" key="1">
    <source>
        <dbReference type="ARBA" id="ARBA00000642"/>
    </source>
</evidence>
<dbReference type="Proteomes" id="UP000318626">
    <property type="component" value="Chromosome"/>
</dbReference>
<comment type="catalytic activity">
    <reaction evidence="1 13 16">
        <text>(2R)-3-phosphoglycerate + ATP = (2R)-3-phospho-glyceroyl phosphate + ADP</text>
        <dbReference type="Rhea" id="RHEA:14801"/>
        <dbReference type="ChEBI" id="CHEBI:30616"/>
        <dbReference type="ChEBI" id="CHEBI:57604"/>
        <dbReference type="ChEBI" id="CHEBI:58272"/>
        <dbReference type="ChEBI" id="CHEBI:456216"/>
        <dbReference type="EC" id="2.7.2.3"/>
    </reaction>
</comment>
<organism evidence="17 18">
    <name type="scientific">Bremerella volcania</name>
    <dbReference type="NCBI Taxonomy" id="2527984"/>
    <lineage>
        <taxon>Bacteria</taxon>
        <taxon>Pseudomonadati</taxon>
        <taxon>Planctomycetota</taxon>
        <taxon>Planctomycetia</taxon>
        <taxon>Pirellulales</taxon>
        <taxon>Pirellulaceae</taxon>
        <taxon>Bremerella</taxon>
    </lineage>
</organism>
<evidence type="ECO:0000256" key="2">
    <source>
        <dbReference type="ARBA" id="ARBA00004838"/>
    </source>
</evidence>
<feature type="binding site" evidence="14">
    <location>
        <position position="34"/>
    </location>
    <ligand>
        <name>(2R)-3-phosphoglycerate</name>
        <dbReference type="ChEBI" id="CHEBI:58272"/>
    </ligand>
</feature>
<feature type="binding site" evidence="13 14">
    <location>
        <begin position="57"/>
        <end position="60"/>
    </location>
    <ligand>
        <name>substrate</name>
    </ligand>
</feature>
<dbReference type="PANTHER" id="PTHR11406:SF23">
    <property type="entry name" value="PHOSPHOGLYCERATE KINASE 1, CHLOROPLASTIC-RELATED"/>
    <property type="match status" value="1"/>
</dbReference>
<evidence type="ECO:0000256" key="4">
    <source>
        <dbReference type="ARBA" id="ARBA00011245"/>
    </source>
</evidence>
<evidence type="ECO:0000256" key="16">
    <source>
        <dbReference type="RuleBase" id="RU000532"/>
    </source>
</evidence>
<comment type="caution">
    <text evidence="13">Lacks conserved residue(s) required for the propagation of feature annotation.</text>
</comment>
<dbReference type="SUPFAM" id="SSF53748">
    <property type="entry name" value="Phosphoglycerate kinase"/>
    <property type="match status" value="1"/>
</dbReference>
<feature type="binding site" evidence="14">
    <location>
        <position position="116"/>
    </location>
    <ligand>
        <name>(2R)-3-phosphoglycerate</name>
        <dbReference type="ChEBI" id="CHEBI:58272"/>
    </ligand>
</feature>
<dbReference type="EC" id="2.7.2.3" evidence="5 13"/>
<evidence type="ECO:0000256" key="10">
    <source>
        <dbReference type="ARBA" id="ARBA00022777"/>
    </source>
</evidence>
<comment type="pathway">
    <text evidence="2 13">Carbohydrate degradation; glycolysis; pyruvate from D-glyceraldehyde 3-phosphate: step 2/5.</text>
</comment>
<keyword evidence="11 13" id="KW-0067">ATP-binding</keyword>
<dbReference type="KEGG" id="bvo:Pan97_15840"/>
<name>A0A518C5U0_9BACT</name>
<evidence type="ECO:0000256" key="13">
    <source>
        <dbReference type="HAMAP-Rule" id="MF_00145"/>
    </source>
</evidence>
<evidence type="ECO:0000256" key="12">
    <source>
        <dbReference type="ARBA" id="ARBA00023152"/>
    </source>
</evidence>
<dbReference type="GO" id="GO:0006094">
    <property type="term" value="P:gluconeogenesis"/>
    <property type="evidence" value="ECO:0007669"/>
    <property type="project" value="TreeGrafter"/>
</dbReference>
<feature type="binding site" evidence="13 15">
    <location>
        <position position="322"/>
    </location>
    <ligand>
        <name>ATP</name>
        <dbReference type="ChEBI" id="CHEBI:30616"/>
    </ligand>
</feature>
<reference evidence="18" key="1">
    <citation type="submission" date="2019-02" db="EMBL/GenBank/DDBJ databases">
        <title>Deep-cultivation of Planctomycetes and their phenomic and genomic characterization uncovers novel biology.</title>
        <authorList>
            <person name="Wiegand S."/>
            <person name="Jogler M."/>
            <person name="Boedeker C."/>
            <person name="Pinto D."/>
            <person name="Vollmers J."/>
            <person name="Rivas-Marin E."/>
            <person name="Kohn T."/>
            <person name="Peeters S.H."/>
            <person name="Heuer A."/>
            <person name="Rast P."/>
            <person name="Oberbeckmann S."/>
            <person name="Bunk B."/>
            <person name="Jeske O."/>
            <person name="Meyerdierks A."/>
            <person name="Storesund J.E."/>
            <person name="Kallscheuer N."/>
            <person name="Luecker S."/>
            <person name="Lage O.M."/>
            <person name="Pohl T."/>
            <person name="Merkel B.J."/>
            <person name="Hornburger P."/>
            <person name="Mueller R.-W."/>
            <person name="Bruemmer F."/>
            <person name="Labrenz M."/>
            <person name="Spormann A.M."/>
            <person name="Op den Camp H."/>
            <person name="Overmann J."/>
            <person name="Amann R."/>
            <person name="Jetten M.S.M."/>
            <person name="Mascher T."/>
            <person name="Medema M.H."/>
            <person name="Devos D.P."/>
            <person name="Kaster A.-K."/>
            <person name="Ovreas L."/>
            <person name="Rohde M."/>
            <person name="Galperin M.Y."/>
            <person name="Jogler C."/>
        </authorList>
    </citation>
    <scope>NUCLEOTIDE SEQUENCE [LARGE SCALE GENOMIC DNA]</scope>
    <source>
        <strain evidence="18">Pan97</strain>
    </source>
</reference>
<dbReference type="GO" id="GO:0004618">
    <property type="term" value="F:phosphoglycerate kinase activity"/>
    <property type="evidence" value="ECO:0007669"/>
    <property type="project" value="UniProtKB-UniRule"/>
</dbReference>
<dbReference type="PANTHER" id="PTHR11406">
    <property type="entry name" value="PHOSPHOGLYCERATE KINASE"/>
    <property type="match status" value="1"/>
</dbReference>
<proteinExistence type="inferred from homology"/>
<dbReference type="GO" id="GO:0006096">
    <property type="term" value="P:glycolytic process"/>
    <property type="evidence" value="ECO:0007669"/>
    <property type="project" value="UniProtKB-UniRule"/>
</dbReference>
<dbReference type="EMBL" id="CP036289">
    <property type="protein sequence ID" value="QDU74574.1"/>
    <property type="molecule type" value="Genomic_DNA"/>
</dbReference>
<keyword evidence="10 13" id="KW-0418">Kinase</keyword>
<evidence type="ECO:0000256" key="15">
    <source>
        <dbReference type="PIRSR" id="PIRSR000724-2"/>
    </source>
</evidence>
<dbReference type="FunFam" id="3.40.50.1260:FF:000031">
    <property type="entry name" value="Phosphoglycerate kinase 1"/>
    <property type="match status" value="1"/>
</dbReference>
<evidence type="ECO:0000256" key="9">
    <source>
        <dbReference type="ARBA" id="ARBA00022741"/>
    </source>
</evidence>
<comment type="subunit">
    <text evidence="4 13">Monomer.</text>
</comment>
<evidence type="ECO:0000256" key="3">
    <source>
        <dbReference type="ARBA" id="ARBA00008982"/>
    </source>
</evidence>
<feature type="binding site" evidence="13">
    <location>
        <position position="116"/>
    </location>
    <ligand>
        <name>substrate</name>
    </ligand>
</feature>
<dbReference type="AlphaFoldDB" id="A0A518C5U0"/>
<dbReference type="OrthoDB" id="9808460at2"/>
<dbReference type="RefSeq" id="WP_144971524.1">
    <property type="nucleotide sequence ID" value="NZ_CP036289.1"/>
</dbReference>
<feature type="binding site" evidence="13 14">
    <location>
        <begin position="19"/>
        <end position="21"/>
    </location>
    <ligand>
        <name>substrate</name>
    </ligand>
</feature>
<protein>
    <recommendedName>
        <fullName evidence="6 13">Phosphoglycerate kinase</fullName>
        <ecNumber evidence="5 13">2.7.2.3</ecNumber>
    </recommendedName>
</protein>
<feature type="binding site" evidence="13 15">
    <location>
        <position position="200"/>
    </location>
    <ligand>
        <name>ATP</name>
        <dbReference type="ChEBI" id="CHEBI:30616"/>
    </ligand>
</feature>
<dbReference type="UniPathway" id="UPA00109">
    <property type="reaction ID" value="UER00185"/>
</dbReference>
<dbReference type="PIRSF" id="PIRSF000724">
    <property type="entry name" value="Pgk"/>
    <property type="match status" value="1"/>
</dbReference>
<keyword evidence="12 13" id="KW-0324">Glycolysis</keyword>
<evidence type="ECO:0000313" key="18">
    <source>
        <dbReference type="Proteomes" id="UP000318626"/>
    </source>
</evidence>
<evidence type="ECO:0000256" key="8">
    <source>
        <dbReference type="ARBA" id="ARBA00022679"/>
    </source>
</evidence>